<dbReference type="Proteomes" id="UP000007113">
    <property type="component" value="Chromosome"/>
</dbReference>
<dbReference type="InterPro" id="IPR023213">
    <property type="entry name" value="CAT-like_dom_sf"/>
</dbReference>
<dbReference type="FunFam" id="2.30.38.10:FF:000001">
    <property type="entry name" value="Non-ribosomal peptide synthetase PvdI"/>
    <property type="match status" value="4"/>
</dbReference>
<dbReference type="Pfam" id="PF00550">
    <property type="entry name" value="PP-binding"/>
    <property type="match status" value="4"/>
</dbReference>
<dbReference type="Gene3D" id="3.30.559.10">
    <property type="entry name" value="Chloramphenicol acetyltransferase-like domain"/>
    <property type="match status" value="4"/>
</dbReference>
<dbReference type="GO" id="GO:0009239">
    <property type="term" value="P:enterobactin biosynthetic process"/>
    <property type="evidence" value="ECO:0007669"/>
    <property type="project" value="TreeGrafter"/>
</dbReference>
<dbReference type="FunFam" id="3.30.559.10:FF:000012">
    <property type="entry name" value="Non-ribosomal peptide synthetase"/>
    <property type="match status" value="2"/>
</dbReference>
<dbReference type="Gene3D" id="3.40.50.980">
    <property type="match status" value="8"/>
</dbReference>
<reference evidence="6 7" key="1">
    <citation type="submission" date="2011-11" db="EMBL/GenBank/DDBJ databases">
        <title>Complete sequence of Granulicella mallensis MP5ACTX8.</title>
        <authorList>
            <consortium name="US DOE Joint Genome Institute"/>
            <person name="Lucas S."/>
            <person name="Copeland A."/>
            <person name="Lapidus A."/>
            <person name="Cheng J.-F."/>
            <person name="Goodwin L."/>
            <person name="Pitluck S."/>
            <person name="Peters L."/>
            <person name="Lu M."/>
            <person name="Detter J.C."/>
            <person name="Han C."/>
            <person name="Tapia R."/>
            <person name="Land M."/>
            <person name="Hauser L."/>
            <person name="Kyrpides N."/>
            <person name="Ivanova N."/>
            <person name="Mikhailova N."/>
            <person name="Pagani I."/>
            <person name="Rawat S."/>
            <person name="Mannisto M."/>
            <person name="Haggblom M."/>
            <person name="Woyke T."/>
        </authorList>
    </citation>
    <scope>NUCLEOTIDE SEQUENCE [LARGE SCALE GENOMIC DNA]</scope>
    <source>
        <strain evidence="7">ATCC BAA-1857 / DSM 23137 / MP5ACTX8</strain>
    </source>
</reference>
<dbReference type="CDD" id="cd19531">
    <property type="entry name" value="LCL_NRPS-like"/>
    <property type="match status" value="2"/>
</dbReference>
<dbReference type="NCBIfam" id="NF003417">
    <property type="entry name" value="PRK04813.1"/>
    <property type="match status" value="4"/>
</dbReference>
<dbReference type="Gene3D" id="3.40.50.1820">
    <property type="entry name" value="alpha/beta hydrolase"/>
    <property type="match status" value="1"/>
</dbReference>
<feature type="domain" description="Carrier" evidence="5">
    <location>
        <begin position="3182"/>
        <end position="3257"/>
    </location>
</feature>
<dbReference type="GO" id="GO:0009366">
    <property type="term" value="C:enterobactin synthetase complex"/>
    <property type="evidence" value="ECO:0007669"/>
    <property type="project" value="TreeGrafter"/>
</dbReference>
<dbReference type="PROSITE" id="PS00012">
    <property type="entry name" value="PHOSPHOPANTETHEINE"/>
    <property type="match status" value="3"/>
</dbReference>
<keyword evidence="3" id="KW-0596">Phosphopantetheine</keyword>
<dbReference type="InterPro" id="IPR029058">
    <property type="entry name" value="AB_hydrolase_fold"/>
</dbReference>
<dbReference type="GO" id="GO:0031177">
    <property type="term" value="F:phosphopantetheine binding"/>
    <property type="evidence" value="ECO:0007669"/>
    <property type="project" value="InterPro"/>
</dbReference>
<dbReference type="FunFam" id="3.30.300.30:FF:000010">
    <property type="entry name" value="Enterobactin synthetase component F"/>
    <property type="match status" value="4"/>
</dbReference>
<dbReference type="SUPFAM" id="SSF47336">
    <property type="entry name" value="ACP-like"/>
    <property type="match status" value="4"/>
</dbReference>
<dbReference type="GO" id="GO:0008881">
    <property type="term" value="F:glutamate racemase activity"/>
    <property type="evidence" value="ECO:0007669"/>
    <property type="project" value="UniProtKB-EC"/>
</dbReference>
<dbReference type="PROSITE" id="PS50075">
    <property type="entry name" value="CARRIER"/>
    <property type="match status" value="4"/>
</dbReference>
<dbReference type="KEGG" id="gma:AciX8_3265"/>
<keyword evidence="6" id="KW-0413">Isomerase</keyword>
<dbReference type="FunFam" id="3.40.50.980:FF:000001">
    <property type="entry name" value="Non-ribosomal peptide synthetase"/>
    <property type="match status" value="4"/>
</dbReference>
<dbReference type="InterPro" id="IPR036736">
    <property type="entry name" value="ACP-like_sf"/>
</dbReference>
<dbReference type="HOGENOM" id="CLU_000022_0_13_0"/>
<proteinExistence type="inferred from homology"/>
<dbReference type="InterPro" id="IPR001031">
    <property type="entry name" value="Thioesterase"/>
</dbReference>
<dbReference type="Gene3D" id="3.30.559.30">
    <property type="entry name" value="Nonribosomal peptide synthetase, condensation domain"/>
    <property type="match status" value="4"/>
</dbReference>
<feature type="domain" description="Carrier" evidence="5">
    <location>
        <begin position="2098"/>
        <end position="2172"/>
    </location>
</feature>
<dbReference type="Gene3D" id="1.10.1200.10">
    <property type="entry name" value="ACP-like"/>
    <property type="match status" value="4"/>
</dbReference>
<dbReference type="GO" id="GO:0005829">
    <property type="term" value="C:cytosol"/>
    <property type="evidence" value="ECO:0007669"/>
    <property type="project" value="TreeGrafter"/>
</dbReference>
<dbReference type="InterPro" id="IPR000873">
    <property type="entry name" value="AMP-dep_synth/lig_dom"/>
</dbReference>
<dbReference type="FunFam" id="3.40.50.12780:FF:000012">
    <property type="entry name" value="Non-ribosomal peptide synthetase"/>
    <property type="match status" value="3"/>
</dbReference>
<dbReference type="InterPro" id="IPR009081">
    <property type="entry name" value="PP-bd_ACP"/>
</dbReference>
<sequence length="4598" mass="505121">MKLELKKTDVTQEQRDKLFALAKARAKKKRGSLIERAERNGFLPLSFAQQRLWFLAQMEGISEAYHIPVGLRLSGTLDTEALQRALDQIVLRHESLRTRFVVVGGEPVQQIDPATPFDLKIHDLSDASDAESELQQIAQEEAGGSFSLSSGPLIRGRLIRLAPTEHVLLVTMHHIISDGWSIGVLVKDFSRLYSLYRAGEVDPLPELSIQYGDYAVWQHRWLGGDRREAQGAYWETTLSGAPALLELPIDYPRPAQQSYAGGRVSLELDRDLTERLKALSQRHGTTLFMTVLSGFAVLLSRLSGEQDVVIGTPVANRTQRETEELIGFFVNMLALRVDFTGQPTVSELLKRVRQTSIGAQAHQELPFEQVVERLKPSRSLAHSPIFQVMFAWQNNEVSDLDLPGLRLSGLESESSVAKFDLTLDLSETDAGIVGSLEYATSLFRSETVERYGQYLVRLLEAMTRGEDERVSQLSMLPAEEREQLLVEWNATEVAYPSESTVHGLFEAQVEGSPESTALVFEEERVSYGELNCRANRLAHELLELGVRPDDRVAICVERSVAMVVALLGVLKAGGAYVPLDPAYPVDRLSYMLADSGPVAVLTHGAARETLEQALGELEIPVLDLDLEASWHNRPETNPDAQALGLRSSHLAYVIYTSGSTGQPKGVMNEHRGVVNRLDWTQRAYELNETDAVLQKTSFSFDVSVWEFFWPLLYGARLVMARPEGHKDVGYLIEILQSQHITTMHFVPSMLRVFVDQSDVSACTGLRRVLCSGEALPASLAQQFRAQWPTVELHNLYGPTEAAIDVTAWPCPERPEIVPIGRPISNTRIYLLDEYGEPVPVGVAGELYIGGAGVGRGYLNRAELTAERFIASPFVAGDRLYKTGDLARYLSDGNIEYLGRNDFQVKIRGFRIELGEIESLLCQHAGVGEAVVVARGEAEEKRLVAYYTAAVGAAVEVELLRGHLSATLPGYMVPSAYVRMESFPLSPNGKLDRKALPAPDDEAYVRRGYEAPVGEMEETVARVFAEVLGVERVGRNDSFFELGGHSLMAVRLLSRLREAGWQTEVSTLFAQPTVAGLAGSLSQHIVFVVPANGIPEGCTKIEPAMLPLVELEPVEIARITQAIPGGAGNIQDIYPLSPGQEGVLYHHLASREGDIYLLNMLLSLDRREEVDRFVGALEQVIARHDVLRTAVLWEGLRSPVQVVCRAAVLVVEEVALSIEDGDIADQLKTLYSPRRYRLDVRQAPLLRVFMARDESQDRWVIQLLHHHLAVDHVGVEIILRELEACLLGQAAELAPAAPYRDYIAHARLRGSEAEHEAYFRAMLGEVGEPTLPYGLADVQDAGTQEEAIRVVTPELSTRLRRQARQLGVSSASLFHLAFAHVLGRLSSRNDVVFGTVLLGRLQGGEHSAQALGMLINTLPLRVSLVGSDLRQQVLQTHGLLSSLVAHEHASLALAQRCSGIQAPLPLFSAILNYRHTAEGEQENGPAALPGLRVLQAQERTNYPVALSVDDLGEGFRLVAQVTSLVGEDGGRRLCDYMDRVLSQLADALEQPGAVGREALSMLPVSEREQLLVEWNATEVAYPLESTIHGLFEAQVEGGPESTALVYEEERVSYGELNRRANRLAHELVELGVRPDDRVAICVERSVAMVVALLGVLKAGGAYVPLDPAYPVDRLSYMLADSGPVAVLTHGAARETLEQALGELEVPVLDLDLEASWRSRPETNPDAQALGLRSSHLAYVIYTSGSTGTPKGVMVEHRNVVNYLFWAAKAYDFRSGNIAPVNTSFAFDATVTSLLTPLITGGEVRLLPHGEAELPSLSALLDHSEEISLVKLTPTHLDVLRQIRPVAMRGRLSGVFVIGGEALSASGVADWRNAAKIRLINEYGPTEATVGMVVYEVSEETRRNGSVPIGRPISNTRIYLLDEYGEPVPVGVAGELYIGGAGVGRGYLNRAELTAERFIASPFVAGDRLYKTGDLARYLSDGNIEYLGRNDFQVKIRGFRIELGEIESLLCQHAGVGEAVVVARGEAEEKRLVAYYTAAVGAAVEVELLRGHLSATLPGYMVPSAYVRMESFPLSPNGKLDRKALPAPDDEAYVRRGYEAPVGEMEETVARVFAEVLGVERVGRNDSFFELGGHSLMAVRLLSRLREAGWQTEVSTLFAQPTVAGLAGSLSQHIVFVVPANGIPEGCTKIEPAMLPLVELEPVEIARITQAIPGGAGNIQDIYPLSPGQEGVLYHHLASREGDIYLLNMLLSLDRREEVDRFVGALEQVIARHDVLRTAVLWEGLRSPVQVVCRAAVLVVEEVALSIEDGDIADQLKTLYSPRRYRLDVRQAPLLRVFMARDESQDRWVIQLLHHHLAVDHVGVEIILRELEACLLGQAAELAPAAPYRDYIAHARLRGSEAEHEAYFRAMLGEVGEPTLPYGLADVQDAGTQEEAIRVVTPELSTRLRRQARQLGVSSASLFHLAFAHVLGRLSSRNDVVFGTVLLGRLQGGEHSAQALGMLINTLPLRVSLVGSDLRQQVLQTHGLLSSLVAHEHASLALAQRCSGIQAPLPLFSAILNYRHTAEGEQENGPAALPGLRVLQAQERTNYPVALSVDDLGEGFRLVAQVTSLVGEDGGRRLCDYMDRVLSQLADALEQPGAVGREALSMLPVSEREQLLVEWNATEVAYPLESTIHGLFEAQVEGGPESTALVYEEERVSYGELNRRANRLAHELVELGVRPDDRVAICVERSVAMVVALLGVLKAGGAYVPLDPAYPVDRLSYMLADSGPVAVLTHGAARETLEQALGKLEVPVLDLDLEASWRSRPETNPDAQALGLRSSHLAYVIYTSGSTGQPKGVMIEHRGICNLVGAQAQSLSIARTSRVLQFASFSFDASVYEMVLALCHGACLCIPADKISLLGASIQRTIAQLGITHAVLTPAALANIESDEALLTTLAVLILAGELPGANLIKKWSSARRVFNAYGPTETSIWATLMECRHGSDQAPPIGRPIANTRIYLLDEYGEPVPTGVAGELYIGGAGVARGYLNRAELTVERFNPSTFVAGDRLYKTGDLGRYLPDGNIEYLGRNDFQVKIRGFRIELGEIESLLGKHASVAEAIVLARSDKAGDKRLVAYYKAAGGDAPEVDAEFLRAHLSATLPAHMVPSAYVRIESFPLSPNGKLDRKALPAPDDEAYVRRGYEAPAGKVEEIVAGVFAEVLGVDRVGRNDNFFELGGHSLLAVRVMSRLRDMLGQEISLDELFSGPSVLEVAACAQSSPTALPRIERAERNGFLPLSFAQQRLWFLAQMEGISEAYHIPVGLRLSGTLDTEALQRALDQIVLRHESLRTRFVVVGGEPVQQIDPATPFDLKIHDLSDASDAESELQQIAQEEAGGSFSLSSGPLIRGRLIRLAPTEHVLLVTMHHIISDGWSIGVLVKDFSRLYGLYRAGEVDPLPELSIQYGDYAVWQHRWLGGDRREAQGAYWETTLSGAPALLELPIDYPRPAQQRYEGQQVRLSFDATLTGELKALSQRHGTTLFMTVLAAWATVLSRLSGQQDIVIGTPVANRTQRETEELIGYFVNMLSLRVDLSGQPTVSELLRRVRQTAIGAQAHQELPFEQVVERIKPSRSQAHSPIFQVMFAWQSNEAMTLALPELNITSLTTERTMARFDLTLDMLETPNGVEGILEYSTALFKEATVQRYVSYLKRLLHEMVAYEAQPVHTLSMLPVSEREQLLVEWNATEVAYPLESTIHGLFEAQVEGSPESTALVFEEERVSYGELNCRANRLAHELVALGVRPDDRVAICVERSVAMVVALLGVLKAGGAYVPLDPAYPVDRLSYMLADSGPVAVLTHGAARETLEQALGKLEVPVLDLDLEASWHSRPETNPDANALGLRSSHLAYVIYTSGSTGQPKGVAGTVSGLANRLMWFGGIVKHERPVTAIKTSISFIDSITEILGALLGKGKAIIFSSDRLKNVQWLAEGLALWQVTNLTIVPSHLKSLLDIRPDALGSVRNLICSGEQLTPDVVRLVKTNSPDTRVFNFYGSSEVNGDATFFAFDEEEGLNGDRSVIGRPISNMQIYILDLNRQPVPVGVTGELYLSGAGLARGYINQVERTAERFLSNPFVNDPDTRMYKTGDIGRWLADGRVEYLGRLDSQVKIRGFRVELEEVEARLRAYPDVRDAAVTVNEDETGEKRLVTYYTLVDTTVSVGVDRLRAHMGATLPDYMVPAAYVRLDNLPLNANGKLDRNSLPVPPADAYAREDYEAPVNDLERRLAELWSEVLDVETIGRNDNFFDLGGHSLLAVRLVSRIRSELAVKLPVRAPFDAPTIAKLAALCLSEATPSAHVIHLAGNRDGRAIFCMPTVGEHINYYSVIARNLGRDFCVFGLQPRPLWWEKSDALQKVSMQYADMIQEQQPNGPYRLFGWSAGGRIALAVAAELERRGQQLCYVGLLDMPLPSMDKVFLSTYWRNVLHTQFSAEVLELISADTLESFLNDPDRLSETQLAELLQVMREGHPDATPASIRLMHEQVKNMEYQHIRITEAKLPALNVPIHACWAKQSDIRNYSTDFDWSVITIQAHKNREDTIDSDHASMMTDPHASDVAALIVRAQKGEIERSS</sequence>
<dbReference type="InterPro" id="IPR045851">
    <property type="entry name" value="AMP-bd_C_sf"/>
</dbReference>
<dbReference type="EMBL" id="CP003130">
    <property type="protein sequence ID" value="AEU37565.1"/>
    <property type="molecule type" value="Genomic_DNA"/>
</dbReference>
<dbReference type="GO" id="GO:0043041">
    <property type="term" value="P:amino acid activation for nonribosomal peptide biosynthetic process"/>
    <property type="evidence" value="ECO:0007669"/>
    <property type="project" value="TreeGrafter"/>
</dbReference>
<gene>
    <name evidence="6" type="ordered locus">AciX8_3265</name>
</gene>
<dbReference type="FunFam" id="1.10.1200.10:FF:000005">
    <property type="entry name" value="Nonribosomal peptide synthetase 1"/>
    <property type="match status" value="4"/>
</dbReference>
<dbReference type="InterPro" id="IPR010071">
    <property type="entry name" value="AA_adenyl_dom"/>
</dbReference>
<dbReference type="PANTHER" id="PTHR45527">
    <property type="entry name" value="NONRIBOSOMAL PEPTIDE SYNTHETASE"/>
    <property type="match status" value="1"/>
</dbReference>
<dbReference type="eggNOG" id="COG1020">
    <property type="taxonomic scope" value="Bacteria"/>
</dbReference>
<evidence type="ECO:0000313" key="6">
    <source>
        <dbReference type="EMBL" id="AEU37565.1"/>
    </source>
</evidence>
<dbReference type="Pfam" id="PF13193">
    <property type="entry name" value="AMP-binding_C"/>
    <property type="match status" value="4"/>
</dbReference>
<dbReference type="GO" id="GO:0047527">
    <property type="term" value="F:2,3-dihydroxybenzoate-serine ligase activity"/>
    <property type="evidence" value="ECO:0007669"/>
    <property type="project" value="TreeGrafter"/>
</dbReference>
<evidence type="ECO:0000256" key="3">
    <source>
        <dbReference type="ARBA" id="ARBA00022450"/>
    </source>
</evidence>
<dbReference type="FunFam" id="3.40.50.980:FF:000002">
    <property type="entry name" value="Enterobactin synthetase component F"/>
    <property type="match status" value="1"/>
</dbReference>
<evidence type="ECO:0000256" key="2">
    <source>
        <dbReference type="ARBA" id="ARBA00006432"/>
    </source>
</evidence>
<dbReference type="CDD" id="cd17646">
    <property type="entry name" value="A_NRPS_AB3403-like"/>
    <property type="match status" value="1"/>
</dbReference>
<dbReference type="InterPro" id="IPR020806">
    <property type="entry name" value="PKS_PP-bd"/>
</dbReference>
<feature type="domain" description="Carrier" evidence="5">
    <location>
        <begin position="4245"/>
        <end position="4320"/>
    </location>
</feature>
<organism evidence="6 7">
    <name type="scientific">Granulicella mallensis (strain ATCC BAA-1857 / DSM 23137 / MP5ACTX8)</name>
    <dbReference type="NCBI Taxonomy" id="682795"/>
    <lineage>
        <taxon>Bacteria</taxon>
        <taxon>Pseudomonadati</taxon>
        <taxon>Acidobacteriota</taxon>
        <taxon>Terriglobia</taxon>
        <taxon>Terriglobales</taxon>
        <taxon>Acidobacteriaceae</taxon>
        <taxon>Granulicella</taxon>
    </lineage>
</organism>
<name>G8NU09_GRAMM</name>
<dbReference type="EC" id="5.1.1.3" evidence="6"/>
<dbReference type="SMART" id="SM00823">
    <property type="entry name" value="PKS_PP"/>
    <property type="match status" value="4"/>
</dbReference>
<dbReference type="InterPro" id="IPR006162">
    <property type="entry name" value="Ppantetheine_attach_site"/>
</dbReference>
<dbReference type="PROSITE" id="PS00455">
    <property type="entry name" value="AMP_BINDING"/>
    <property type="match status" value="4"/>
</dbReference>
<keyword evidence="4" id="KW-0597">Phosphoprotein</keyword>
<dbReference type="Pfam" id="PF00668">
    <property type="entry name" value="Condensation"/>
    <property type="match status" value="4"/>
</dbReference>
<dbReference type="Gene3D" id="3.30.300.30">
    <property type="match status" value="4"/>
</dbReference>
<keyword evidence="7" id="KW-1185">Reference proteome</keyword>
<evidence type="ECO:0000313" key="7">
    <source>
        <dbReference type="Proteomes" id="UP000007113"/>
    </source>
</evidence>
<dbReference type="InterPro" id="IPR001242">
    <property type="entry name" value="Condensation_dom"/>
</dbReference>
<feature type="domain" description="Carrier" evidence="5">
    <location>
        <begin position="1010"/>
        <end position="1084"/>
    </location>
</feature>
<evidence type="ECO:0000256" key="1">
    <source>
        <dbReference type="ARBA" id="ARBA00001957"/>
    </source>
</evidence>
<dbReference type="InterPro" id="IPR025110">
    <property type="entry name" value="AMP-bd_C"/>
</dbReference>
<evidence type="ECO:0000259" key="5">
    <source>
        <dbReference type="PROSITE" id="PS50075"/>
    </source>
</evidence>
<dbReference type="InterPro" id="IPR020845">
    <property type="entry name" value="AMP-binding_CS"/>
</dbReference>
<dbReference type="Pfam" id="PF00501">
    <property type="entry name" value="AMP-binding"/>
    <property type="match status" value="4"/>
</dbReference>
<evidence type="ECO:0000256" key="4">
    <source>
        <dbReference type="ARBA" id="ARBA00022553"/>
    </source>
</evidence>
<dbReference type="SUPFAM" id="SSF53474">
    <property type="entry name" value="alpha/beta-Hydrolases"/>
    <property type="match status" value="1"/>
</dbReference>
<dbReference type="Gene3D" id="2.30.38.10">
    <property type="entry name" value="Luciferase, Domain 3"/>
    <property type="match status" value="4"/>
</dbReference>
<comment type="cofactor">
    <cofactor evidence="1">
        <name>pantetheine 4'-phosphate</name>
        <dbReference type="ChEBI" id="CHEBI:47942"/>
    </cofactor>
</comment>
<comment type="similarity">
    <text evidence="2">Belongs to the ATP-dependent AMP-binding enzyme family.</text>
</comment>
<dbReference type="STRING" id="682795.AciX8_3265"/>
<accession>G8NU09</accession>
<dbReference type="Pfam" id="PF00975">
    <property type="entry name" value="Thioesterase"/>
    <property type="match status" value="1"/>
</dbReference>
<dbReference type="CDD" id="cd19544">
    <property type="entry name" value="E-C_NRPS"/>
    <property type="match status" value="2"/>
</dbReference>
<dbReference type="NCBIfam" id="TIGR01733">
    <property type="entry name" value="AA-adenyl-dom"/>
    <property type="match status" value="4"/>
</dbReference>
<dbReference type="SUPFAM" id="SSF52777">
    <property type="entry name" value="CoA-dependent acyltransferases"/>
    <property type="match status" value="8"/>
</dbReference>
<dbReference type="PANTHER" id="PTHR45527:SF1">
    <property type="entry name" value="FATTY ACID SYNTHASE"/>
    <property type="match status" value="1"/>
</dbReference>
<dbReference type="SUPFAM" id="SSF56801">
    <property type="entry name" value="Acetyl-CoA synthetase-like"/>
    <property type="match status" value="4"/>
</dbReference>
<protein>
    <submittedName>
        <fullName evidence="6">Amino acid adenylation domain protein</fullName>
        <ecNumber evidence="6">5.1.1.3</ecNumber>
    </submittedName>
</protein>
<dbReference type="CDD" id="cd05930">
    <property type="entry name" value="A_NRPS"/>
    <property type="match status" value="3"/>
</dbReference>